<proteinExistence type="predicted"/>
<dbReference type="Proteomes" id="UP001500221">
    <property type="component" value="Unassembled WGS sequence"/>
</dbReference>
<evidence type="ECO:0000313" key="3">
    <source>
        <dbReference type="EMBL" id="GAA5140253.1"/>
    </source>
</evidence>
<organism evidence="3 4">
    <name type="scientific">Nocardioides marinquilinus</name>
    <dbReference type="NCBI Taxonomy" id="1210400"/>
    <lineage>
        <taxon>Bacteria</taxon>
        <taxon>Bacillati</taxon>
        <taxon>Actinomycetota</taxon>
        <taxon>Actinomycetes</taxon>
        <taxon>Propionibacteriales</taxon>
        <taxon>Nocardioidaceae</taxon>
        <taxon>Nocardioides</taxon>
    </lineage>
</organism>
<keyword evidence="2" id="KW-0732">Signal</keyword>
<keyword evidence="4" id="KW-1185">Reference proteome</keyword>
<sequence>MRALPAALTLLAALALSGCGGDDDEASDPSASGAASDVNDDQGPGDNGAGAGACPFLSVEAVSEATGADAELVAGGPGGCSFRAGDATVLLSFVPITVDAEEYATGTRDNCETPVTDIEAGDIAFTCVGISPQGFVFSGGDSVVVDVTGNASDDDALRVAGDLLPEVQFPVDDE</sequence>
<dbReference type="RefSeq" id="WP_345452944.1">
    <property type="nucleotide sequence ID" value="NZ_BAABKG010000001.1"/>
</dbReference>
<feature type="compositionally biased region" description="Low complexity" evidence="1">
    <location>
        <begin position="28"/>
        <end position="37"/>
    </location>
</feature>
<dbReference type="PROSITE" id="PS51257">
    <property type="entry name" value="PROKAR_LIPOPROTEIN"/>
    <property type="match status" value="1"/>
</dbReference>
<reference evidence="4" key="1">
    <citation type="journal article" date="2019" name="Int. J. Syst. Evol. Microbiol.">
        <title>The Global Catalogue of Microorganisms (GCM) 10K type strain sequencing project: providing services to taxonomists for standard genome sequencing and annotation.</title>
        <authorList>
            <consortium name="The Broad Institute Genomics Platform"/>
            <consortium name="The Broad Institute Genome Sequencing Center for Infectious Disease"/>
            <person name="Wu L."/>
            <person name="Ma J."/>
        </authorList>
    </citation>
    <scope>NUCLEOTIDE SEQUENCE [LARGE SCALE GENOMIC DNA]</scope>
    <source>
        <strain evidence="4">JCM 18459</strain>
    </source>
</reference>
<name>A0ABP9P3J7_9ACTN</name>
<feature type="chain" id="PRO_5045628681" description="DUF3558 domain-containing protein" evidence="2">
    <location>
        <begin position="18"/>
        <end position="174"/>
    </location>
</feature>
<feature type="signal peptide" evidence="2">
    <location>
        <begin position="1"/>
        <end position="17"/>
    </location>
</feature>
<evidence type="ECO:0000256" key="2">
    <source>
        <dbReference type="SAM" id="SignalP"/>
    </source>
</evidence>
<feature type="region of interest" description="Disordered" evidence="1">
    <location>
        <begin position="22"/>
        <end position="50"/>
    </location>
</feature>
<dbReference type="EMBL" id="BAABKG010000001">
    <property type="protein sequence ID" value="GAA5140253.1"/>
    <property type="molecule type" value="Genomic_DNA"/>
</dbReference>
<protein>
    <recommendedName>
        <fullName evidence="5">DUF3558 domain-containing protein</fullName>
    </recommendedName>
</protein>
<evidence type="ECO:0008006" key="5">
    <source>
        <dbReference type="Google" id="ProtNLM"/>
    </source>
</evidence>
<accession>A0ABP9P3J7</accession>
<comment type="caution">
    <text evidence="3">The sequence shown here is derived from an EMBL/GenBank/DDBJ whole genome shotgun (WGS) entry which is preliminary data.</text>
</comment>
<evidence type="ECO:0000256" key="1">
    <source>
        <dbReference type="SAM" id="MobiDB-lite"/>
    </source>
</evidence>
<gene>
    <name evidence="3" type="ORF">GCM10023340_00070</name>
</gene>
<evidence type="ECO:0000313" key="4">
    <source>
        <dbReference type="Proteomes" id="UP001500221"/>
    </source>
</evidence>